<dbReference type="Proteomes" id="UP000799118">
    <property type="component" value="Unassembled WGS sequence"/>
</dbReference>
<protein>
    <submittedName>
        <fullName evidence="1">Uncharacterized protein</fullName>
    </submittedName>
</protein>
<organism evidence="1 2">
    <name type="scientific">Gymnopus androsaceus JB14</name>
    <dbReference type="NCBI Taxonomy" id="1447944"/>
    <lineage>
        <taxon>Eukaryota</taxon>
        <taxon>Fungi</taxon>
        <taxon>Dikarya</taxon>
        <taxon>Basidiomycota</taxon>
        <taxon>Agaricomycotina</taxon>
        <taxon>Agaricomycetes</taxon>
        <taxon>Agaricomycetidae</taxon>
        <taxon>Agaricales</taxon>
        <taxon>Marasmiineae</taxon>
        <taxon>Omphalotaceae</taxon>
        <taxon>Gymnopus</taxon>
    </lineage>
</organism>
<keyword evidence="2" id="KW-1185">Reference proteome</keyword>
<dbReference type="EMBL" id="ML769514">
    <property type="protein sequence ID" value="KAE9396408.1"/>
    <property type="molecule type" value="Genomic_DNA"/>
</dbReference>
<name>A0A6A4HFF0_9AGAR</name>
<sequence>MAGRIPTPNPRIAFCPSFFDPHEPETMNDLDTFKFTTNPSVHDTWCLEAPHIFGHLVTAGHTALHEVTHLAFIMGAAIEAAVPGLAKEVVKEITGTLDINQADEDYLPAASRALKKTSQAYFDHLALPNKAGKQAPKEPPLAPIDHAESYAAAATEYYFWKMCGASFKPESVLAQDEAD</sequence>
<accession>A0A6A4HFF0</accession>
<dbReference type="AlphaFoldDB" id="A0A6A4HFF0"/>
<evidence type="ECO:0000313" key="1">
    <source>
        <dbReference type="EMBL" id="KAE9396408.1"/>
    </source>
</evidence>
<evidence type="ECO:0000313" key="2">
    <source>
        <dbReference type="Proteomes" id="UP000799118"/>
    </source>
</evidence>
<gene>
    <name evidence="1" type="ORF">BT96DRAFT_922163</name>
</gene>
<dbReference type="OrthoDB" id="3067665at2759"/>
<reference evidence="1" key="1">
    <citation type="journal article" date="2019" name="Environ. Microbiol.">
        <title>Fungal ecological strategies reflected in gene transcription - a case study of two litter decomposers.</title>
        <authorList>
            <person name="Barbi F."/>
            <person name="Kohler A."/>
            <person name="Barry K."/>
            <person name="Baskaran P."/>
            <person name="Daum C."/>
            <person name="Fauchery L."/>
            <person name="Ihrmark K."/>
            <person name="Kuo A."/>
            <person name="LaButti K."/>
            <person name="Lipzen A."/>
            <person name="Morin E."/>
            <person name="Grigoriev I.V."/>
            <person name="Henrissat B."/>
            <person name="Lindahl B."/>
            <person name="Martin F."/>
        </authorList>
    </citation>
    <scope>NUCLEOTIDE SEQUENCE</scope>
    <source>
        <strain evidence="1">JB14</strain>
    </source>
</reference>
<proteinExistence type="predicted"/>